<dbReference type="Proteomes" id="UP000029725">
    <property type="component" value="Unassembled WGS sequence"/>
</dbReference>
<evidence type="ECO:0000256" key="1">
    <source>
        <dbReference type="ARBA" id="ARBA00008276"/>
    </source>
</evidence>
<dbReference type="PANTHER" id="PTHR11136:SF0">
    <property type="entry name" value="DIHYDROFOLATE SYNTHETASE-RELATED"/>
    <property type="match status" value="1"/>
</dbReference>
<dbReference type="InterPro" id="IPR036565">
    <property type="entry name" value="Mur-like_cat_sf"/>
</dbReference>
<dbReference type="Gene3D" id="3.40.1190.10">
    <property type="entry name" value="Mur-like, catalytic domain"/>
    <property type="match status" value="1"/>
</dbReference>
<accession>A0A098VPM8</accession>
<gene>
    <name evidence="5" type="ORF">DI09_49p80</name>
</gene>
<dbReference type="GO" id="GO:0005737">
    <property type="term" value="C:cytoplasm"/>
    <property type="evidence" value="ECO:0007669"/>
    <property type="project" value="TreeGrafter"/>
</dbReference>
<dbReference type="OrthoDB" id="5212574at2759"/>
<keyword evidence="6" id="KW-1185">Reference proteome</keyword>
<evidence type="ECO:0000313" key="5">
    <source>
        <dbReference type="EMBL" id="KGG50978.1"/>
    </source>
</evidence>
<evidence type="ECO:0000256" key="3">
    <source>
        <dbReference type="ARBA" id="ARBA00022741"/>
    </source>
</evidence>
<dbReference type="InterPro" id="IPR001645">
    <property type="entry name" value="Folylpolyglutamate_synth"/>
</dbReference>
<dbReference type="RefSeq" id="XP_013237426.1">
    <property type="nucleotide sequence ID" value="XM_013381972.1"/>
</dbReference>
<keyword evidence="4" id="KW-0067">ATP-binding</keyword>
<dbReference type="SUPFAM" id="SSF53623">
    <property type="entry name" value="MurD-like peptide ligases, catalytic domain"/>
    <property type="match status" value="1"/>
</dbReference>
<dbReference type="VEuPathDB" id="MicrosporidiaDB:DI09_49p80"/>
<dbReference type="AlphaFoldDB" id="A0A098VPM8"/>
<dbReference type="HOGENOM" id="CLU_1190162_0_0_1"/>
<keyword evidence="2" id="KW-0436">Ligase</keyword>
<dbReference type="GeneID" id="25260141"/>
<organism evidence="5 6">
    <name type="scientific">Mitosporidium daphniae</name>
    <dbReference type="NCBI Taxonomy" id="1485682"/>
    <lineage>
        <taxon>Eukaryota</taxon>
        <taxon>Fungi</taxon>
        <taxon>Fungi incertae sedis</taxon>
        <taxon>Microsporidia</taxon>
        <taxon>Mitosporidium</taxon>
    </lineage>
</organism>
<dbReference type="PANTHER" id="PTHR11136">
    <property type="entry name" value="FOLYLPOLYGLUTAMATE SYNTHASE-RELATED"/>
    <property type="match status" value="1"/>
</dbReference>
<comment type="similarity">
    <text evidence="1">Belongs to the folylpolyglutamate synthase family.</text>
</comment>
<dbReference type="GO" id="GO:0005524">
    <property type="term" value="F:ATP binding"/>
    <property type="evidence" value="ECO:0007669"/>
    <property type="project" value="UniProtKB-KW"/>
</dbReference>
<dbReference type="GO" id="GO:0004326">
    <property type="term" value="F:tetrahydrofolylpolyglutamate synthase activity"/>
    <property type="evidence" value="ECO:0007669"/>
    <property type="project" value="InterPro"/>
</dbReference>
<sequence>MGISFHVSVAFLLQQSLEIVSKLPNRSPSLPDTLDNIYASNIARTRSILCSLIPEFDHTFPPVIHIAGTKGKGSTCALICSLLQKYLPVRRVALYTSPHLRCITERMQINRVPIKRLKFASLVEYLVCEKGLDDLFQFQLLTIIAFLYFSTCNVDIVVVETGIGGSLDPTNIFPSPVATIITSIGWDHTDLLGDSLSSIAANKAGIIKVRSTRLSLSEGSSRFCALGPAMRGI</sequence>
<evidence type="ECO:0000256" key="4">
    <source>
        <dbReference type="ARBA" id="ARBA00022840"/>
    </source>
</evidence>
<keyword evidence="3" id="KW-0547">Nucleotide-binding</keyword>
<proteinExistence type="inferred from homology"/>
<dbReference type="EMBL" id="JMKJ01000443">
    <property type="protein sequence ID" value="KGG50978.1"/>
    <property type="molecule type" value="Genomic_DNA"/>
</dbReference>
<dbReference type="NCBIfam" id="TIGR01499">
    <property type="entry name" value="folC"/>
    <property type="match status" value="1"/>
</dbReference>
<reference evidence="5 6" key="1">
    <citation type="submission" date="2014-04" db="EMBL/GenBank/DDBJ databases">
        <title>A new species of microsporidia sheds light on the evolution of extreme parasitism.</title>
        <authorList>
            <person name="Haag K.L."/>
            <person name="James T.Y."/>
            <person name="Larsson R."/>
            <person name="Schaer T.M."/>
            <person name="Refardt D."/>
            <person name="Pombert J.-F."/>
            <person name="Ebert D."/>
        </authorList>
    </citation>
    <scope>NUCLEOTIDE SEQUENCE [LARGE SCALE GENOMIC DNA]</scope>
    <source>
        <strain evidence="5 6">UGP3</strain>
        <tissue evidence="5">Spores</tissue>
    </source>
</reference>
<evidence type="ECO:0000256" key="2">
    <source>
        <dbReference type="ARBA" id="ARBA00022598"/>
    </source>
</evidence>
<name>A0A098VPM8_9MICR</name>
<evidence type="ECO:0000313" key="6">
    <source>
        <dbReference type="Proteomes" id="UP000029725"/>
    </source>
</evidence>
<comment type="caution">
    <text evidence="5">The sequence shown here is derived from an EMBL/GenBank/DDBJ whole genome shotgun (WGS) entry which is preliminary data.</text>
</comment>
<dbReference type="GO" id="GO:0008841">
    <property type="term" value="F:dihydrofolate synthase activity"/>
    <property type="evidence" value="ECO:0007669"/>
    <property type="project" value="TreeGrafter"/>
</dbReference>
<protein>
    <submittedName>
        <fullName evidence="5">FolC bifunctional protein</fullName>
    </submittedName>
</protein>